<evidence type="ECO:0000313" key="10">
    <source>
        <dbReference type="Proteomes" id="UP001472677"/>
    </source>
</evidence>
<dbReference type="PROSITE" id="PS51419">
    <property type="entry name" value="RAB"/>
    <property type="match status" value="2"/>
</dbReference>
<evidence type="ECO:0000256" key="5">
    <source>
        <dbReference type="ARBA" id="ARBA00022833"/>
    </source>
</evidence>
<dbReference type="Proteomes" id="UP001472677">
    <property type="component" value="Unassembled WGS sequence"/>
</dbReference>
<dbReference type="SMART" id="SM00176">
    <property type="entry name" value="RAN"/>
    <property type="match status" value="1"/>
</dbReference>
<sequence>MTTARFIKCVTVGDGAVGKTCMLISYTSNTFPTDYVPTVFDNFSANVVVDGSTVNLGLWDTAGQEDYNRLRPLSYRGADVFLLAFSLVSKASYENIHKKWIPELRHYAPNVPVVLVGTKLDLRDDKQFLSDHPGATAITTSQGEELKKMIGAVTYIECSSKTQQNVKAVFDTAIKTTSDDKNKGSKKEREMGYYRADEDGDYLFKLVLIGDAAVGKSNLLTRFTKNEFSLESKSTIGVEFATRNVHINNKVIKAQIWDTAGQERADEDYDYLFKLVLIGDPAVGKSNLLTRFTKNEFSLESRSTIGVEFATRNVRVNDKIFGIPLLSLSMGKRKSRAKPAPKKRMDKLDTVFSCPFCNHGTSVECRIDMKNLIGEASCRICQESFSTVITALTEPIDIYSEWIDECERVNNLEEEDVDQDDDGYVPRKRLVCRYAYLTASYDMNSPTKPLYAKRALCGRAIGYYFMLYEPVYVVVLQLCDVITNDASHGLSSENAEVRIIHKFPGNDSRYV</sequence>
<dbReference type="SMART" id="SM00174">
    <property type="entry name" value="RHO"/>
    <property type="match status" value="1"/>
</dbReference>
<evidence type="ECO:0008006" key="11">
    <source>
        <dbReference type="Google" id="ProtNLM"/>
    </source>
</evidence>
<dbReference type="SMART" id="SM00175">
    <property type="entry name" value="RAB"/>
    <property type="match status" value="2"/>
</dbReference>
<keyword evidence="7" id="KW-0539">Nucleus</keyword>
<keyword evidence="5" id="KW-0862">Zinc</keyword>
<protein>
    <recommendedName>
        <fullName evidence="11">Transcription elongation factor 1 homolog</fullName>
    </recommendedName>
</protein>
<evidence type="ECO:0000256" key="3">
    <source>
        <dbReference type="ARBA" id="ARBA00010142"/>
    </source>
</evidence>
<reference evidence="9 10" key="1">
    <citation type="journal article" date="2024" name="G3 (Bethesda)">
        <title>Genome assembly of Hibiscus sabdariffa L. provides insights into metabolisms of medicinal natural products.</title>
        <authorList>
            <person name="Kim T."/>
        </authorList>
    </citation>
    <scope>NUCLEOTIDE SEQUENCE [LARGE SCALE GENOMIC DNA]</scope>
    <source>
        <strain evidence="9">TK-2024</strain>
        <tissue evidence="9">Old leaves</tissue>
    </source>
</reference>
<comment type="similarity">
    <text evidence="3">Belongs to the small GTPase superfamily. Rho family.</text>
</comment>
<evidence type="ECO:0000313" key="9">
    <source>
        <dbReference type="EMBL" id="KAK8478603.1"/>
    </source>
</evidence>
<dbReference type="InterPro" id="IPR005225">
    <property type="entry name" value="Small_GTP-bd"/>
</dbReference>
<evidence type="ECO:0000256" key="8">
    <source>
        <dbReference type="ARBA" id="ARBA00023288"/>
    </source>
</evidence>
<evidence type="ECO:0000256" key="6">
    <source>
        <dbReference type="ARBA" id="ARBA00023134"/>
    </source>
</evidence>
<evidence type="ECO:0000256" key="2">
    <source>
        <dbReference type="ARBA" id="ARBA00009730"/>
    </source>
</evidence>
<dbReference type="Pfam" id="PF00071">
    <property type="entry name" value="Ras"/>
    <property type="match status" value="3"/>
</dbReference>
<evidence type="ECO:0000256" key="7">
    <source>
        <dbReference type="ARBA" id="ARBA00023242"/>
    </source>
</evidence>
<evidence type="ECO:0000256" key="1">
    <source>
        <dbReference type="ARBA" id="ARBA00004123"/>
    </source>
</evidence>
<dbReference type="SUPFAM" id="SSF52540">
    <property type="entry name" value="P-loop containing nucleoside triphosphate hydrolases"/>
    <property type="match status" value="3"/>
</dbReference>
<dbReference type="InterPro" id="IPR007808">
    <property type="entry name" value="Elf1"/>
</dbReference>
<dbReference type="Gene3D" id="2.20.25.190">
    <property type="match status" value="1"/>
</dbReference>
<proteinExistence type="inferred from homology"/>
<keyword evidence="10" id="KW-1185">Reference proteome</keyword>
<accession>A0ABR1ZET4</accession>
<dbReference type="PANTHER" id="PTHR24072">
    <property type="entry name" value="RHO FAMILY GTPASE"/>
    <property type="match status" value="1"/>
</dbReference>
<dbReference type="InterPro" id="IPR003578">
    <property type="entry name" value="Small_GTPase_Rho"/>
</dbReference>
<dbReference type="PRINTS" id="PR00449">
    <property type="entry name" value="RASTRNSFRMNG"/>
</dbReference>
<gene>
    <name evidence="9" type="ORF">V6N12_072504</name>
</gene>
<comment type="subcellular location">
    <subcellularLocation>
        <location evidence="1">Nucleus</location>
    </subcellularLocation>
</comment>
<dbReference type="Gene3D" id="3.40.50.300">
    <property type="entry name" value="P-loop containing nucleotide triphosphate hydrolases"/>
    <property type="match status" value="3"/>
</dbReference>
<dbReference type="SUPFAM" id="SSF57783">
    <property type="entry name" value="Zinc beta-ribbon"/>
    <property type="match status" value="1"/>
</dbReference>
<name>A0ABR1ZET4_9ROSI</name>
<keyword evidence="4" id="KW-0547">Nucleotide-binding</keyword>
<dbReference type="NCBIfam" id="TIGR00231">
    <property type="entry name" value="small_GTP"/>
    <property type="match status" value="2"/>
</dbReference>
<dbReference type="PROSITE" id="PS51420">
    <property type="entry name" value="RHO"/>
    <property type="match status" value="1"/>
</dbReference>
<dbReference type="InterPro" id="IPR038567">
    <property type="entry name" value="T_Elf1_sf"/>
</dbReference>
<dbReference type="EMBL" id="JBBPBM010002463">
    <property type="protein sequence ID" value="KAK8478603.1"/>
    <property type="molecule type" value="Genomic_DNA"/>
</dbReference>
<dbReference type="PROSITE" id="PS51421">
    <property type="entry name" value="RAS"/>
    <property type="match status" value="1"/>
</dbReference>
<keyword evidence="6" id="KW-0342">GTP-binding</keyword>
<evidence type="ECO:0000256" key="4">
    <source>
        <dbReference type="ARBA" id="ARBA00022741"/>
    </source>
</evidence>
<dbReference type="SMART" id="SM00173">
    <property type="entry name" value="RAS"/>
    <property type="match status" value="1"/>
</dbReference>
<organism evidence="9 10">
    <name type="scientific">Hibiscus sabdariffa</name>
    <name type="common">roselle</name>
    <dbReference type="NCBI Taxonomy" id="183260"/>
    <lineage>
        <taxon>Eukaryota</taxon>
        <taxon>Viridiplantae</taxon>
        <taxon>Streptophyta</taxon>
        <taxon>Embryophyta</taxon>
        <taxon>Tracheophyta</taxon>
        <taxon>Spermatophyta</taxon>
        <taxon>Magnoliopsida</taxon>
        <taxon>eudicotyledons</taxon>
        <taxon>Gunneridae</taxon>
        <taxon>Pentapetalae</taxon>
        <taxon>rosids</taxon>
        <taxon>malvids</taxon>
        <taxon>Malvales</taxon>
        <taxon>Malvaceae</taxon>
        <taxon>Malvoideae</taxon>
        <taxon>Hibiscus</taxon>
    </lineage>
</organism>
<dbReference type="InterPro" id="IPR001806">
    <property type="entry name" value="Small_GTPase"/>
</dbReference>
<comment type="caution">
    <text evidence="9">The sequence shown here is derived from an EMBL/GenBank/DDBJ whole genome shotgun (WGS) entry which is preliminary data.</text>
</comment>
<comment type="similarity">
    <text evidence="2">Belongs to the ELOF1 family.</text>
</comment>
<dbReference type="Pfam" id="PF05129">
    <property type="entry name" value="Zn_ribbon_Elf1"/>
    <property type="match status" value="1"/>
</dbReference>
<dbReference type="CDD" id="cd04133">
    <property type="entry name" value="Rop_like"/>
    <property type="match status" value="1"/>
</dbReference>
<dbReference type="InterPro" id="IPR027417">
    <property type="entry name" value="P-loop_NTPase"/>
</dbReference>
<keyword evidence="8" id="KW-0449">Lipoprotein</keyword>